<keyword evidence="2" id="KW-1185">Reference proteome</keyword>
<reference evidence="1 2" key="1">
    <citation type="submission" date="2015-07" db="EMBL/GenBank/DDBJ databases">
        <title>The genome of Dufourea novaeangliae.</title>
        <authorList>
            <person name="Pan H."/>
            <person name="Kapheim K."/>
        </authorList>
    </citation>
    <scope>NUCLEOTIDE SEQUENCE [LARGE SCALE GENOMIC DNA]</scope>
    <source>
        <strain evidence="1">0120121106</strain>
        <tissue evidence="1">Whole body</tissue>
    </source>
</reference>
<accession>A0A154NZ11</accession>
<name>A0A154NZ11_DUFNO</name>
<proteinExistence type="predicted"/>
<evidence type="ECO:0000313" key="1">
    <source>
        <dbReference type="EMBL" id="KZC04110.1"/>
    </source>
</evidence>
<dbReference type="Proteomes" id="UP000076502">
    <property type="component" value="Unassembled WGS sequence"/>
</dbReference>
<dbReference type="InterPro" id="IPR019374">
    <property type="entry name" value="Ribosomal_mS22"/>
</dbReference>
<dbReference type="GO" id="GO:0005763">
    <property type="term" value="C:mitochondrial small ribosomal subunit"/>
    <property type="evidence" value="ECO:0007669"/>
    <property type="project" value="TreeGrafter"/>
</dbReference>
<gene>
    <name evidence="1" type="ORF">WN55_04047</name>
</gene>
<dbReference type="OMA" id="GYIELTL"/>
<dbReference type="Pfam" id="PF10245">
    <property type="entry name" value="MRP-S22"/>
    <property type="match status" value="1"/>
</dbReference>
<dbReference type="STRING" id="178035.A0A154NZ11"/>
<organism evidence="1 2">
    <name type="scientific">Dufourea novaeangliae</name>
    <name type="common">Sweat bee</name>
    <dbReference type="NCBI Taxonomy" id="178035"/>
    <lineage>
        <taxon>Eukaryota</taxon>
        <taxon>Metazoa</taxon>
        <taxon>Ecdysozoa</taxon>
        <taxon>Arthropoda</taxon>
        <taxon>Hexapoda</taxon>
        <taxon>Insecta</taxon>
        <taxon>Pterygota</taxon>
        <taxon>Neoptera</taxon>
        <taxon>Endopterygota</taxon>
        <taxon>Hymenoptera</taxon>
        <taxon>Apocrita</taxon>
        <taxon>Aculeata</taxon>
        <taxon>Apoidea</taxon>
        <taxon>Anthophila</taxon>
        <taxon>Halictidae</taxon>
        <taxon>Rophitinae</taxon>
        <taxon>Dufourea</taxon>
    </lineage>
</organism>
<protein>
    <submittedName>
        <fullName evidence="1">28S ribosomal protein S22, mitochondrial</fullName>
    </submittedName>
</protein>
<sequence>MMSSRKGMILRRFYKQSAWNCRSCSSQSKASVLDDPAPFFFNENVQQLLKKLTRIDYTKVSRVHKTGQRLNVGEYKFMTDEELEQSRLQAIQKLEDIRLQMPPVVKESKDTIRVLVDDPGLKDYDTAKFVFTDISYGINTRDRKIVVREPTGTLRHARMAERNRITQVYFPVNGKQLTVPQMFYEPYLEDLLKRKEYVFILDRACLQFDPDDPEYHRITKEVYRHINAWNSYDILRSTRHFGPMVFYLVSEKKIDNLLVELLQSPAIDEAVSLVRLYYILHPDVASATEAQDKDSLELIEYYTKHESLQKHNVEHAVLFCLKLKKETQEMEVSIKKAHGQADTSQDNQNVTN</sequence>
<dbReference type="GO" id="GO:0003735">
    <property type="term" value="F:structural constituent of ribosome"/>
    <property type="evidence" value="ECO:0007669"/>
    <property type="project" value="TreeGrafter"/>
</dbReference>
<dbReference type="OrthoDB" id="10052321at2759"/>
<evidence type="ECO:0000313" key="2">
    <source>
        <dbReference type="Proteomes" id="UP000076502"/>
    </source>
</evidence>
<keyword evidence="1" id="KW-0687">Ribonucleoprotein</keyword>
<dbReference type="PANTHER" id="PTHR13071:SF4">
    <property type="entry name" value="SMALL RIBOSOMAL SUBUNIT PROTEIN MS22"/>
    <property type="match status" value="1"/>
</dbReference>
<dbReference type="EMBL" id="KQ434776">
    <property type="protein sequence ID" value="KZC04110.1"/>
    <property type="molecule type" value="Genomic_DNA"/>
</dbReference>
<keyword evidence="1" id="KW-0689">Ribosomal protein</keyword>
<dbReference type="PANTHER" id="PTHR13071">
    <property type="entry name" value="MITOCHONDRIAL 28S RIBOSOMAL PROTEIN S22"/>
    <property type="match status" value="1"/>
</dbReference>
<dbReference type="AlphaFoldDB" id="A0A154NZ11"/>